<dbReference type="EMBL" id="FNYA01000001">
    <property type="protein sequence ID" value="SEI43623.1"/>
    <property type="molecule type" value="Genomic_DNA"/>
</dbReference>
<sequence length="158" mass="18134">MNITKYFELKKEIELNTDLELFENEFINSEYKNFSFYRSGSNQFTVEAKISVGTVRINNYKSIPITTTLELSKRGDQNYATLRNGIGLNSIIITISILVILIMLAIFSGSNEAIGIVTISLISLVWFWLIFRGQEEILQACVIKSIKDINQKYEENNF</sequence>
<dbReference type="Proteomes" id="UP000199702">
    <property type="component" value="Unassembled WGS sequence"/>
</dbReference>
<accession>A0A1H6QJ01</accession>
<dbReference type="RefSeq" id="WP_091307549.1">
    <property type="nucleotide sequence ID" value="NZ_CBCSJU010000001.1"/>
</dbReference>
<dbReference type="AlphaFoldDB" id="A0A1H6QJ01"/>
<evidence type="ECO:0000256" key="1">
    <source>
        <dbReference type="SAM" id="Phobius"/>
    </source>
</evidence>
<name>A0A1H6QJ01_9FLAO</name>
<protein>
    <submittedName>
        <fullName evidence="2">Uncharacterized protein</fullName>
    </submittedName>
</protein>
<feature type="transmembrane region" description="Helical" evidence="1">
    <location>
        <begin position="86"/>
        <end position="107"/>
    </location>
</feature>
<proteinExistence type="predicted"/>
<reference evidence="3" key="1">
    <citation type="submission" date="2016-10" db="EMBL/GenBank/DDBJ databases">
        <authorList>
            <person name="Varghese N."/>
            <person name="Submissions S."/>
        </authorList>
    </citation>
    <scope>NUCLEOTIDE SEQUENCE [LARGE SCALE GENOMIC DNA]</scope>
    <source>
        <strain evidence="3">DSM 17934</strain>
    </source>
</reference>
<feature type="transmembrane region" description="Helical" evidence="1">
    <location>
        <begin position="113"/>
        <end position="131"/>
    </location>
</feature>
<gene>
    <name evidence="2" type="ORF">SAMN05660918_0560</name>
</gene>
<keyword evidence="3" id="KW-1185">Reference proteome</keyword>
<dbReference type="STRING" id="402734.SAMN05660918_0560"/>
<evidence type="ECO:0000313" key="3">
    <source>
        <dbReference type="Proteomes" id="UP000199702"/>
    </source>
</evidence>
<evidence type="ECO:0000313" key="2">
    <source>
        <dbReference type="EMBL" id="SEI43623.1"/>
    </source>
</evidence>
<keyword evidence="1" id="KW-0812">Transmembrane</keyword>
<keyword evidence="1" id="KW-1133">Transmembrane helix</keyword>
<organism evidence="2 3">
    <name type="scientific">Flavobacterium terrigena</name>
    <dbReference type="NCBI Taxonomy" id="402734"/>
    <lineage>
        <taxon>Bacteria</taxon>
        <taxon>Pseudomonadati</taxon>
        <taxon>Bacteroidota</taxon>
        <taxon>Flavobacteriia</taxon>
        <taxon>Flavobacteriales</taxon>
        <taxon>Flavobacteriaceae</taxon>
        <taxon>Flavobacterium</taxon>
    </lineage>
</organism>
<keyword evidence="1" id="KW-0472">Membrane</keyword>